<name>A0A2T2ZDL7_9NOCA</name>
<protein>
    <recommendedName>
        <fullName evidence="3">RiboL-PSP-HEPN domain-containing protein</fullName>
    </recommendedName>
</protein>
<gene>
    <name evidence="1" type="ORF">C8259_00305</name>
</gene>
<evidence type="ECO:0000313" key="2">
    <source>
        <dbReference type="Proteomes" id="UP000241647"/>
    </source>
</evidence>
<evidence type="ECO:0008006" key="3">
    <source>
        <dbReference type="Google" id="ProtNLM"/>
    </source>
</evidence>
<proteinExistence type="predicted"/>
<organism evidence="1 2">
    <name type="scientific">Nocardia nova</name>
    <dbReference type="NCBI Taxonomy" id="37330"/>
    <lineage>
        <taxon>Bacteria</taxon>
        <taxon>Bacillati</taxon>
        <taxon>Actinomycetota</taxon>
        <taxon>Actinomycetes</taxon>
        <taxon>Mycobacteriales</taxon>
        <taxon>Nocardiaceae</taxon>
        <taxon>Nocardia</taxon>
    </lineage>
</organism>
<accession>A0A2T2ZDL7</accession>
<sequence>MPPESDHVKRNAEINHLMGVGEGVISFISESLRFLNLSANGMLNTPNMITVMTASNSVFEKILDHAEMPDEFRELIEEVHRTAELLIARHEAPHLSADELEAGLPLIFATNLIGIWGALESFVGDVFKISLRYRPDLLAGSAFKGVNLPVSVLANPEDDALYTAIYQKVLPPGTGAFEKFEDLLKDVDLRNIGVDPEVKKKLRAAHQIRNVWAHKSGIADSHFVTSCPYLPYKVGERVDLDQEAMGELAQAIVDYITLILQRLHKRFEDDGAVSPSN</sequence>
<comment type="caution">
    <text evidence="1">The sequence shown here is derived from an EMBL/GenBank/DDBJ whole genome shotgun (WGS) entry which is preliminary data.</text>
</comment>
<reference evidence="1 2" key="1">
    <citation type="submission" date="2018-02" db="EMBL/GenBank/DDBJ databases">
        <title>8 Nocardia nova and 1 Nocardia cyriacigeorgica strain used for evolution to TMP-SMX.</title>
        <authorList>
            <person name="Mehta H."/>
            <person name="Weng J."/>
            <person name="Shamoo Y."/>
        </authorList>
    </citation>
    <scope>NUCLEOTIDE SEQUENCE [LARGE SCALE GENOMIC DNA]</scope>
    <source>
        <strain evidence="1 2">ATCC 33727</strain>
    </source>
</reference>
<dbReference type="EMBL" id="PYHS01000001">
    <property type="protein sequence ID" value="PSR65868.1"/>
    <property type="molecule type" value="Genomic_DNA"/>
</dbReference>
<evidence type="ECO:0000313" key="1">
    <source>
        <dbReference type="EMBL" id="PSR65868.1"/>
    </source>
</evidence>
<dbReference type="Proteomes" id="UP000241647">
    <property type="component" value="Unassembled WGS sequence"/>
</dbReference>
<dbReference type="AlphaFoldDB" id="A0A2T2ZDL7"/>
<dbReference type="RefSeq" id="WP_063023915.1">
    <property type="nucleotide sequence ID" value="NZ_PYHS01000001.1"/>
</dbReference>